<name>A0A4R5AVG9_9ACTN</name>
<evidence type="ECO:0000256" key="9">
    <source>
        <dbReference type="SAM" id="MobiDB-lite"/>
    </source>
</evidence>
<keyword evidence="6" id="KW-0862">Zinc</keyword>
<reference evidence="11 12" key="1">
    <citation type="submission" date="2019-03" db="EMBL/GenBank/DDBJ databases">
        <title>Draft genome sequences of novel Actinobacteria.</title>
        <authorList>
            <person name="Sahin N."/>
            <person name="Ay H."/>
            <person name="Saygin H."/>
        </authorList>
    </citation>
    <scope>NUCLEOTIDE SEQUENCE [LARGE SCALE GENOMIC DNA]</scope>
    <source>
        <strain evidence="11 12">H3C3</strain>
    </source>
</reference>
<feature type="domain" description="Peptidase M43 pregnancy-associated plasma-A" evidence="10">
    <location>
        <begin position="184"/>
        <end position="265"/>
    </location>
</feature>
<dbReference type="Pfam" id="PF05572">
    <property type="entry name" value="Peptidase_M43"/>
    <property type="match status" value="1"/>
</dbReference>
<evidence type="ECO:0000256" key="8">
    <source>
        <dbReference type="ARBA" id="ARBA00023157"/>
    </source>
</evidence>
<dbReference type="OrthoDB" id="6278496at2"/>
<evidence type="ECO:0000313" key="11">
    <source>
        <dbReference type="EMBL" id="TDD75686.1"/>
    </source>
</evidence>
<keyword evidence="4" id="KW-0732">Signal</keyword>
<dbReference type="AlphaFoldDB" id="A0A4R5AVG9"/>
<evidence type="ECO:0000256" key="3">
    <source>
        <dbReference type="ARBA" id="ARBA00022723"/>
    </source>
</evidence>
<evidence type="ECO:0000256" key="7">
    <source>
        <dbReference type="ARBA" id="ARBA00023049"/>
    </source>
</evidence>
<organism evidence="11 12">
    <name type="scientific">Actinomadura rubrisoli</name>
    <dbReference type="NCBI Taxonomy" id="2530368"/>
    <lineage>
        <taxon>Bacteria</taxon>
        <taxon>Bacillati</taxon>
        <taxon>Actinomycetota</taxon>
        <taxon>Actinomycetes</taxon>
        <taxon>Streptosporangiales</taxon>
        <taxon>Thermomonosporaceae</taxon>
        <taxon>Actinomadura</taxon>
    </lineage>
</organism>
<keyword evidence="7 11" id="KW-0482">Metalloprotease</keyword>
<dbReference type="Proteomes" id="UP000294513">
    <property type="component" value="Unassembled WGS sequence"/>
</dbReference>
<dbReference type="GO" id="GO:0046872">
    <property type="term" value="F:metal ion binding"/>
    <property type="evidence" value="ECO:0007669"/>
    <property type="project" value="UniProtKB-KW"/>
</dbReference>
<evidence type="ECO:0000256" key="5">
    <source>
        <dbReference type="ARBA" id="ARBA00022801"/>
    </source>
</evidence>
<evidence type="ECO:0000256" key="2">
    <source>
        <dbReference type="ARBA" id="ARBA00022670"/>
    </source>
</evidence>
<accession>A0A4R5AVG9</accession>
<evidence type="ECO:0000256" key="4">
    <source>
        <dbReference type="ARBA" id="ARBA00022729"/>
    </source>
</evidence>
<keyword evidence="3" id="KW-0479">Metal-binding</keyword>
<gene>
    <name evidence="11" type="ORF">E1298_31495</name>
</gene>
<dbReference type="GO" id="GO:0006508">
    <property type="term" value="P:proteolysis"/>
    <property type="evidence" value="ECO:0007669"/>
    <property type="project" value="UniProtKB-KW"/>
</dbReference>
<dbReference type="EMBL" id="SMKU01000222">
    <property type="protein sequence ID" value="TDD75686.1"/>
    <property type="molecule type" value="Genomic_DNA"/>
</dbReference>
<dbReference type="CDD" id="cd04275">
    <property type="entry name" value="ZnMc_pappalysin_like"/>
    <property type="match status" value="1"/>
</dbReference>
<keyword evidence="2 11" id="KW-0645">Protease</keyword>
<sequence length="304" mass="33538">MGARRAAHGRDPDDLSAGQVAAMLDDLKRTLLHRYGTADERRVESALRTRGRLVIPVRFHALSGGRRGRVPARAVRRQISTLNAAYAGRWGGADTGVRFRLAGFDVTDNARWFHHPQRYENRIKTRLRRGGPGTLNVFTAAVGQDVLGFSTFPQWYGEKPRLDGVVVDYRSLPDGAYRRFDRGYTAVHEIGHWLGLFHTFENGCASPGDAVADTPYEAEPAAGCPYARDTCPQRGADPVHNFMNYGWDACMREFTAGQGRRIRAAWAAYRSPRRRADLAGRDRSTSVDHGTGGGVAARSVGGAR</sequence>
<dbReference type="GO" id="GO:0008237">
    <property type="term" value="F:metallopeptidase activity"/>
    <property type="evidence" value="ECO:0007669"/>
    <property type="project" value="UniProtKB-KW"/>
</dbReference>
<keyword evidence="12" id="KW-1185">Reference proteome</keyword>
<feature type="compositionally biased region" description="Basic and acidic residues" evidence="9">
    <location>
        <begin position="277"/>
        <end position="286"/>
    </location>
</feature>
<comment type="similarity">
    <text evidence="1">Belongs to the peptidase M43B family.</text>
</comment>
<dbReference type="PANTHER" id="PTHR47466">
    <property type="match status" value="1"/>
</dbReference>
<dbReference type="SUPFAM" id="SSF55486">
    <property type="entry name" value="Metalloproteases ('zincins'), catalytic domain"/>
    <property type="match status" value="1"/>
</dbReference>
<keyword evidence="5" id="KW-0378">Hydrolase</keyword>
<dbReference type="Gene3D" id="3.40.390.10">
    <property type="entry name" value="Collagenase (Catalytic Domain)"/>
    <property type="match status" value="1"/>
</dbReference>
<dbReference type="InterPro" id="IPR024079">
    <property type="entry name" value="MetalloPept_cat_dom_sf"/>
</dbReference>
<protein>
    <submittedName>
        <fullName evidence="11">Zinc metalloprotease</fullName>
    </submittedName>
</protein>
<dbReference type="InterPro" id="IPR008754">
    <property type="entry name" value="Peptidase_M43"/>
</dbReference>
<dbReference type="PANTHER" id="PTHR47466:SF1">
    <property type="entry name" value="METALLOPROTEASE MEP1 (AFU_ORTHOLOGUE AFUA_1G07730)-RELATED"/>
    <property type="match status" value="1"/>
</dbReference>
<evidence type="ECO:0000313" key="12">
    <source>
        <dbReference type="Proteomes" id="UP000294513"/>
    </source>
</evidence>
<keyword evidence="8" id="KW-1015">Disulfide bond</keyword>
<comment type="caution">
    <text evidence="11">The sequence shown here is derived from an EMBL/GenBank/DDBJ whole genome shotgun (WGS) entry which is preliminary data.</text>
</comment>
<feature type="region of interest" description="Disordered" evidence="9">
    <location>
        <begin position="277"/>
        <end position="304"/>
    </location>
</feature>
<proteinExistence type="inferred from homology"/>
<evidence type="ECO:0000256" key="1">
    <source>
        <dbReference type="ARBA" id="ARBA00008721"/>
    </source>
</evidence>
<evidence type="ECO:0000259" key="10">
    <source>
        <dbReference type="Pfam" id="PF05572"/>
    </source>
</evidence>
<evidence type="ECO:0000256" key="6">
    <source>
        <dbReference type="ARBA" id="ARBA00022833"/>
    </source>
</evidence>